<accession>A0A061DM15</accession>
<keyword evidence="4" id="KW-1185">Reference proteome</keyword>
<organism evidence="3 4">
    <name type="scientific">Theobroma cacao</name>
    <name type="common">Cacao</name>
    <name type="synonym">Cocoa</name>
    <dbReference type="NCBI Taxonomy" id="3641"/>
    <lineage>
        <taxon>Eukaryota</taxon>
        <taxon>Viridiplantae</taxon>
        <taxon>Streptophyta</taxon>
        <taxon>Embryophyta</taxon>
        <taxon>Tracheophyta</taxon>
        <taxon>Spermatophyta</taxon>
        <taxon>Magnoliopsida</taxon>
        <taxon>eudicotyledons</taxon>
        <taxon>Gunneridae</taxon>
        <taxon>Pentapetalae</taxon>
        <taxon>rosids</taxon>
        <taxon>malvids</taxon>
        <taxon>Malvales</taxon>
        <taxon>Malvaceae</taxon>
        <taxon>Byttnerioideae</taxon>
        <taxon>Theobroma</taxon>
    </lineage>
</organism>
<dbReference type="PANTHER" id="PTHR36760:SF1">
    <property type="entry name" value="ACIDIC LEUCINE-RICH NUCLEAR PHOSPHOPROTEIN 32 FAMILY B PROTEIN"/>
    <property type="match status" value="1"/>
</dbReference>
<dbReference type="STRING" id="3641.A0A061DM15"/>
<feature type="transmembrane region" description="Helical" evidence="2">
    <location>
        <begin position="25"/>
        <end position="45"/>
    </location>
</feature>
<evidence type="ECO:0000313" key="3">
    <source>
        <dbReference type="EMBL" id="EOX93854.1"/>
    </source>
</evidence>
<dbReference type="PANTHER" id="PTHR36760">
    <property type="entry name" value="ACIDIC LEUCINE-RICH NUCLEAR PHOSPHOPROTEIN 32 FAMILY B PROTEIN"/>
    <property type="match status" value="1"/>
</dbReference>
<proteinExistence type="predicted"/>
<feature type="compositionally biased region" description="Basic and acidic residues" evidence="1">
    <location>
        <begin position="219"/>
        <end position="230"/>
    </location>
</feature>
<evidence type="ECO:0000256" key="1">
    <source>
        <dbReference type="SAM" id="MobiDB-lite"/>
    </source>
</evidence>
<reference evidence="3 4" key="1">
    <citation type="journal article" date="2013" name="Genome Biol.">
        <title>The genome sequence of the most widely cultivated cacao type and its use to identify candidate genes regulating pod color.</title>
        <authorList>
            <person name="Motamayor J.C."/>
            <person name="Mockaitis K."/>
            <person name="Schmutz J."/>
            <person name="Haiminen N."/>
            <person name="Iii D.L."/>
            <person name="Cornejo O."/>
            <person name="Findley S.D."/>
            <person name="Zheng P."/>
            <person name="Utro F."/>
            <person name="Royaert S."/>
            <person name="Saski C."/>
            <person name="Jenkins J."/>
            <person name="Podicheti R."/>
            <person name="Zhao M."/>
            <person name="Scheffler B.E."/>
            <person name="Stack J.C."/>
            <person name="Feltus F.A."/>
            <person name="Mustiga G.M."/>
            <person name="Amores F."/>
            <person name="Phillips W."/>
            <person name="Marelli J.P."/>
            <person name="May G.D."/>
            <person name="Shapiro H."/>
            <person name="Ma J."/>
            <person name="Bustamante C.D."/>
            <person name="Schnell R.J."/>
            <person name="Main D."/>
            <person name="Gilbert D."/>
            <person name="Parida L."/>
            <person name="Kuhn D.N."/>
        </authorList>
    </citation>
    <scope>NUCLEOTIDE SEQUENCE [LARGE SCALE GENOMIC DNA]</scope>
    <source>
        <strain evidence="4">cv. Matina 1-6</strain>
    </source>
</reference>
<dbReference type="eggNOG" id="ENOG502RTE2">
    <property type="taxonomic scope" value="Eukaryota"/>
</dbReference>
<keyword evidence="2" id="KW-0472">Membrane</keyword>
<dbReference type="OMA" id="RMNSQKL"/>
<dbReference type="Proteomes" id="UP000026915">
    <property type="component" value="Chromosome 1"/>
</dbReference>
<gene>
    <name evidence="3" type="ORF">TCM_002832</name>
</gene>
<keyword evidence="2" id="KW-0812">Transmembrane</keyword>
<dbReference type="FunCoup" id="A0A061DM15">
    <property type="interactions" value="188"/>
</dbReference>
<feature type="compositionally biased region" description="Basic and acidic residues" evidence="1">
    <location>
        <begin position="237"/>
        <end position="247"/>
    </location>
</feature>
<dbReference type="InParanoid" id="A0A061DM15"/>
<dbReference type="AlphaFoldDB" id="A0A061DM15"/>
<evidence type="ECO:0000313" key="4">
    <source>
        <dbReference type="Proteomes" id="UP000026915"/>
    </source>
</evidence>
<name>A0A061DM15_THECC</name>
<evidence type="ECO:0000256" key="2">
    <source>
        <dbReference type="SAM" id="Phobius"/>
    </source>
</evidence>
<dbReference type="EMBL" id="CM001879">
    <property type="protein sequence ID" value="EOX93854.1"/>
    <property type="molecule type" value="Genomic_DNA"/>
</dbReference>
<protein>
    <submittedName>
        <fullName evidence="3">Uncharacterized protein</fullName>
    </submittedName>
</protein>
<sequence length="503" mass="56143">MSEFSLASTTAKKKTHLSSLLLSDFMLFCSFILSHPLYFSYFIFFSPYLFKIFSFLSPLFVTTTLLLLAFFTLTPSFVNQAGSCYLELPESKVSFLLTTYQTLVETLRSKTDDESEGFACLEELEAYKIVFETSTTLEIRENPDQVLELESKEDGLQAVEAPVAKGSSRESKSLGVPETLTSIILDEKSAEIARPETNQVMAVVKIFEDFLQEKEGVENLSSKKREKEAKSLSVESNKGEEQKEEAFMRSGSKAILGNKISDPKVRADNGGEHAAKAMVNSKRVIANWSTENDGDNSSSKVTDNNKTMGSSLGNFGSMRKEKEWKRTLACKLFEERHNVDGGEGMDLLWETYETDSNKVQLKSSSKKGKKGGNEYYDDEDDYEEDSDGQLCCLQALKFSAGKMNLGMGRPNLVKISKALKGIGWLHHVSSRHGKKGSFFPPCMGLMSETNNRWSIKLKIAEINPTWPIVTAVQCSATFAHSYCYGKEMISCFLGASFRYGVVE</sequence>
<feature type="region of interest" description="Disordered" evidence="1">
    <location>
        <begin position="359"/>
        <end position="379"/>
    </location>
</feature>
<dbReference type="HOGENOM" id="CLU_040736_0_0_1"/>
<feature type="region of interest" description="Disordered" evidence="1">
    <location>
        <begin position="219"/>
        <end position="248"/>
    </location>
</feature>
<feature type="transmembrane region" description="Helical" evidence="2">
    <location>
        <begin position="52"/>
        <end position="73"/>
    </location>
</feature>
<keyword evidence="2" id="KW-1133">Transmembrane helix</keyword>
<dbReference type="Gramene" id="EOX93854">
    <property type="protein sequence ID" value="EOX93854"/>
    <property type="gene ID" value="TCM_002832"/>
</dbReference>
<feature type="region of interest" description="Disordered" evidence="1">
    <location>
        <begin position="289"/>
        <end position="314"/>
    </location>
</feature>